<evidence type="ECO:0000313" key="3">
    <source>
        <dbReference type="Proteomes" id="UP000664940"/>
    </source>
</evidence>
<gene>
    <name evidence="2" type="ORF">HJG60_010398</name>
</gene>
<dbReference type="Proteomes" id="UP000664940">
    <property type="component" value="Unassembled WGS sequence"/>
</dbReference>
<evidence type="ECO:0000256" key="1">
    <source>
        <dbReference type="SAM" id="MobiDB-lite"/>
    </source>
</evidence>
<accession>A0A834ASV4</accession>
<reference evidence="2 3" key="1">
    <citation type="journal article" date="2020" name="Nature">
        <title>Six reference-quality genomes reveal evolution of bat adaptations.</title>
        <authorList>
            <person name="Jebb D."/>
            <person name="Huang Z."/>
            <person name="Pippel M."/>
            <person name="Hughes G.M."/>
            <person name="Lavrichenko K."/>
            <person name="Devanna P."/>
            <person name="Winkler S."/>
            <person name="Jermiin L.S."/>
            <person name="Skirmuntt E.C."/>
            <person name="Katzourakis A."/>
            <person name="Burkitt-Gray L."/>
            <person name="Ray D.A."/>
            <person name="Sullivan K.A.M."/>
            <person name="Roscito J.G."/>
            <person name="Kirilenko B.M."/>
            <person name="Davalos L.M."/>
            <person name="Corthals A.P."/>
            <person name="Power M.L."/>
            <person name="Jones G."/>
            <person name="Ransome R.D."/>
            <person name="Dechmann D.K.N."/>
            <person name="Locatelli A.G."/>
            <person name="Puechmaille S.J."/>
            <person name="Fedrigo O."/>
            <person name="Jarvis E.D."/>
            <person name="Hiller M."/>
            <person name="Vernes S.C."/>
            <person name="Myers E.W."/>
            <person name="Teeling E.C."/>
        </authorList>
    </citation>
    <scope>NUCLEOTIDE SEQUENCE [LARGE SCALE GENOMIC DNA]</scope>
    <source>
        <strain evidence="2">Bat1K_MPI-CBG_1</strain>
    </source>
</reference>
<comment type="caution">
    <text evidence="2">The sequence shown here is derived from an EMBL/GenBank/DDBJ whole genome shotgun (WGS) entry which is preliminary data.</text>
</comment>
<proteinExistence type="predicted"/>
<protein>
    <submittedName>
        <fullName evidence="2">Uncharacterized protein</fullName>
    </submittedName>
</protein>
<organism evidence="2 3">
    <name type="scientific">Phyllostomus discolor</name>
    <name type="common">pale spear-nosed bat</name>
    <dbReference type="NCBI Taxonomy" id="89673"/>
    <lineage>
        <taxon>Eukaryota</taxon>
        <taxon>Metazoa</taxon>
        <taxon>Chordata</taxon>
        <taxon>Craniata</taxon>
        <taxon>Vertebrata</taxon>
        <taxon>Euteleostomi</taxon>
        <taxon>Mammalia</taxon>
        <taxon>Eutheria</taxon>
        <taxon>Laurasiatheria</taxon>
        <taxon>Chiroptera</taxon>
        <taxon>Yangochiroptera</taxon>
        <taxon>Phyllostomidae</taxon>
        <taxon>Phyllostominae</taxon>
        <taxon>Phyllostomus</taxon>
    </lineage>
</organism>
<dbReference type="EMBL" id="JABVXQ010000003">
    <property type="protein sequence ID" value="KAF6120072.1"/>
    <property type="molecule type" value="Genomic_DNA"/>
</dbReference>
<evidence type="ECO:0000313" key="2">
    <source>
        <dbReference type="EMBL" id="KAF6120072.1"/>
    </source>
</evidence>
<sequence>MPENRTLAFVFLDFSEHSQGNWLQLLEWANPTEVWERTTLKSNDLLFSSLIFLNNFHGHFRLMQRDGFLQTRPGGEGHYLMSAAQRMTDPSVALLPAFSPPSPRSPAAGCLRWLGRARRGSGTAGREAQLPLPPQRTPPGASQGQKQDKMFQ</sequence>
<feature type="region of interest" description="Disordered" evidence="1">
    <location>
        <begin position="97"/>
        <end position="152"/>
    </location>
</feature>
<dbReference type="AlphaFoldDB" id="A0A834ASV4"/>
<name>A0A834ASV4_9CHIR</name>